<proteinExistence type="predicted"/>
<evidence type="ECO:0000313" key="2">
    <source>
        <dbReference type="Proteomes" id="UP000324222"/>
    </source>
</evidence>
<evidence type="ECO:0000313" key="1">
    <source>
        <dbReference type="EMBL" id="MPC11784.1"/>
    </source>
</evidence>
<protein>
    <submittedName>
        <fullName evidence="1">Uncharacterized protein</fullName>
    </submittedName>
</protein>
<keyword evidence="2" id="KW-1185">Reference proteome</keyword>
<dbReference type="Proteomes" id="UP000324222">
    <property type="component" value="Unassembled WGS sequence"/>
</dbReference>
<name>A0A5B7CT18_PORTR</name>
<sequence length="54" mass="6359">MSWYHVTESADNEALVWFVLSNTSVLHLHCFKRVYLNLHEFLFLKSVFTGLEAD</sequence>
<organism evidence="1 2">
    <name type="scientific">Portunus trituberculatus</name>
    <name type="common">Swimming crab</name>
    <name type="synonym">Neptunus trituberculatus</name>
    <dbReference type="NCBI Taxonomy" id="210409"/>
    <lineage>
        <taxon>Eukaryota</taxon>
        <taxon>Metazoa</taxon>
        <taxon>Ecdysozoa</taxon>
        <taxon>Arthropoda</taxon>
        <taxon>Crustacea</taxon>
        <taxon>Multicrustacea</taxon>
        <taxon>Malacostraca</taxon>
        <taxon>Eumalacostraca</taxon>
        <taxon>Eucarida</taxon>
        <taxon>Decapoda</taxon>
        <taxon>Pleocyemata</taxon>
        <taxon>Brachyura</taxon>
        <taxon>Eubrachyura</taxon>
        <taxon>Portunoidea</taxon>
        <taxon>Portunidae</taxon>
        <taxon>Portuninae</taxon>
        <taxon>Portunus</taxon>
    </lineage>
</organism>
<reference evidence="1 2" key="1">
    <citation type="submission" date="2019-05" db="EMBL/GenBank/DDBJ databases">
        <title>Another draft genome of Portunus trituberculatus and its Hox gene families provides insights of decapod evolution.</title>
        <authorList>
            <person name="Jeong J.-H."/>
            <person name="Song I."/>
            <person name="Kim S."/>
            <person name="Choi T."/>
            <person name="Kim D."/>
            <person name="Ryu S."/>
            <person name="Kim W."/>
        </authorList>
    </citation>
    <scope>NUCLEOTIDE SEQUENCE [LARGE SCALE GENOMIC DNA]</scope>
    <source>
        <tissue evidence="1">Muscle</tissue>
    </source>
</reference>
<accession>A0A5B7CT18</accession>
<gene>
    <name evidence="1" type="ORF">E2C01_004459</name>
</gene>
<comment type="caution">
    <text evidence="1">The sequence shown here is derived from an EMBL/GenBank/DDBJ whole genome shotgun (WGS) entry which is preliminary data.</text>
</comment>
<dbReference type="AlphaFoldDB" id="A0A5B7CT18"/>
<dbReference type="EMBL" id="VSRR010000181">
    <property type="protein sequence ID" value="MPC11784.1"/>
    <property type="molecule type" value="Genomic_DNA"/>
</dbReference>